<dbReference type="Gene3D" id="3.40.50.150">
    <property type="entry name" value="Vaccinia Virus protein VP39"/>
    <property type="match status" value="1"/>
</dbReference>
<organism evidence="9 10">
    <name type="scientific">Aquilegia coerulea</name>
    <name type="common">Rocky mountain columbine</name>
    <dbReference type="NCBI Taxonomy" id="218851"/>
    <lineage>
        <taxon>Eukaryota</taxon>
        <taxon>Viridiplantae</taxon>
        <taxon>Streptophyta</taxon>
        <taxon>Embryophyta</taxon>
        <taxon>Tracheophyta</taxon>
        <taxon>Spermatophyta</taxon>
        <taxon>Magnoliopsida</taxon>
        <taxon>Ranunculales</taxon>
        <taxon>Ranunculaceae</taxon>
        <taxon>Thalictroideae</taxon>
        <taxon>Aquilegia</taxon>
    </lineage>
</organism>
<accession>A0A2G5DH14</accession>
<dbReference type="SUPFAM" id="SSF53335">
    <property type="entry name" value="S-adenosyl-L-methionine-dependent methyltransferases"/>
    <property type="match status" value="1"/>
</dbReference>
<dbReference type="PANTHER" id="PTHR43832:SF1">
    <property type="entry name" value="S-ADENOSYL-L-METHIONINE-DEPENDENT METHYLTRANSFERASES SUPERFAMILY PROTEIN"/>
    <property type="match status" value="1"/>
</dbReference>
<evidence type="ECO:0000256" key="8">
    <source>
        <dbReference type="ARBA" id="ARBA00022691"/>
    </source>
</evidence>
<dbReference type="FunFam" id="3.40.50.150:FF:000554">
    <property type="entry name" value="Cation-transporting ATPase"/>
    <property type="match status" value="1"/>
</dbReference>
<sequence>MDSKLTLLKKESVAELLERLDGGLVPDDELKELVKIQLEKRLQWGYKPTYEEQVAFHLDFINSLKRMDISGDMEMINSESYEIPVSFLSLMFGKTLKQSACYFDHECMTIDEAEIAMHDLYCERAQIKDGQSILDIGCGQGGLIFHIAQKYKNCLVTGMTNSITQKNFIEEQCRNLKLLNVKVILADVTKYEMEATFDRIIIIEALEHMKNIQLFLKKVSMWMKEEAFLFVDHVCHKVFAENFEALDCEDWYSEYLFLKGSIIVPAASTLLYFQDDVSVVSHWILNGKHMACTHRKWLTKLLNNRDAARDVLKIALGSTEAAEKCINHCRTFHLAMSEQFSYNNGEEWMISHILFKK</sequence>
<dbReference type="PANTHER" id="PTHR43832">
    <property type="match status" value="1"/>
</dbReference>
<evidence type="ECO:0000313" key="9">
    <source>
        <dbReference type="EMBL" id="PIA42819.1"/>
    </source>
</evidence>
<keyword evidence="6" id="KW-0489">Methyltransferase</keyword>
<dbReference type="InterPro" id="IPR029063">
    <property type="entry name" value="SAM-dependent_MTases_sf"/>
</dbReference>
<dbReference type="GO" id="GO:0008168">
    <property type="term" value="F:methyltransferase activity"/>
    <property type="evidence" value="ECO:0007669"/>
    <property type="project" value="UniProtKB-KW"/>
</dbReference>
<dbReference type="EMBL" id="KZ305037">
    <property type="protein sequence ID" value="PIA42819.1"/>
    <property type="molecule type" value="Genomic_DNA"/>
</dbReference>
<evidence type="ECO:0000256" key="5">
    <source>
        <dbReference type="ARBA" id="ARBA00022490"/>
    </source>
</evidence>
<name>A0A2G5DH14_AQUCA</name>
<dbReference type="GO" id="GO:0032259">
    <property type="term" value="P:methylation"/>
    <property type="evidence" value="ECO:0007669"/>
    <property type="project" value="UniProtKB-KW"/>
</dbReference>
<comment type="subcellular location">
    <subcellularLocation>
        <location evidence="1">Cytoplasm</location>
    </subcellularLocation>
</comment>
<keyword evidence="5" id="KW-0963">Cytoplasm</keyword>
<dbReference type="Pfam" id="PF02353">
    <property type="entry name" value="CMAS"/>
    <property type="match status" value="1"/>
</dbReference>
<evidence type="ECO:0000256" key="1">
    <source>
        <dbReference type="ARBA" id="ARBA00004496"/>
    </source>
</evidence>
<gene>
    <name evidence="9" type="ORF">AQUCO_02000336v1</name>
</gene>
<reference evidence="9 10" key="1">
    <citation type="submission" date="2017-09" db="EMBL/GenBank/DDBJ databases">
        <title>WGS assembly of Aquilegia coerulea Goldsmith.</title>
        <authorList>
            <person name="Hodges S."/>
            <person name="Kramer E."/>
            <person name="Nordborg M."/>
            <person name="Tomkins J."/>
            <person name="Borevitz J."/>
            <person name="Derieg N."/>
            <person name="Yan J."/>
            <person name="Mihaltcheva S."/>
            <person name="Hayes R.D."/>
            <person name="Rokhsar D."/>
        </authorList>
    </citation>
    <scope>NUCLEOTIDE SEQUENCE [LARGE SCALE GENOMIC DNA]</scope>
    <source>
        <strain evidence="10">cv. Goldsmith</strain>
    </source>
</reference>
<keyword evidence="7" id="KW-0808">Transferase</keyword>
<evidence type="ECO:0000256" key="3">
    <source>
        <dbReference type="ARBA" id="ARBA00010815"/>
    </source>
</evidence>
<evidence type="ECO:0000256" key="2">
    <source>
        <dbReference type="ARBA" id="ARBA00004913"/>
    </source>
</evidence>
<comment type="pathway">
    <text evidence="2">Alkaloid biosynthesis.</text>
</comment>
<evidence type="ECO:0000256" key="4">
    <source>
        <dbReference type="ARBA" id="ARBA00011738"/>
    </source>
</evidence>
<evidence type="ECO:0000256" key="6">
    <source>
        <dbReference type="ARBA" id="ARBA00022603"/>
    </source>
</evidence>
<comment type="subunit">
    <text evidence="4">Homodimer.</text>
</comment>
<proteinExistence type="inferred from homology"/>
<dbReference type="AlphaFoldDB" id="A0A2G5DH14"/>
<dbReference type="OrthoDB" id="1874523at2759"/>
<keyword evidence="8" id="KW-0949">S-adenosyl-L-methionine</keyword>
<keyword evidence="10" id="KW-1185">Reference proteome</keyword>
<dbReference type="Proteomes" id="UP000230069">
    <property type="component" value="Unassembled WGS sequence"/>
</dbReference>
<evidence type="ECO:0000313" key="10">
    <source>
        <dbReference type="Proteomes" id="UP000230069"/>
    </source>
</evidence>
<dbReference type="CDD" id="cd02440">
    <property type="entry name" value="AdoMet_MTases"/>
    <property type="match status" value="1"/>
</dbReference>
<dbReference type="InParanoid" id="A0A2G5DH14"/>
<dbReference type="STRING" id="218851.A0A2G5DH14"/>
<dbReference type="GO" id="GO:0005737">
    <property type="term" value="C:cytoplasm"/>
    <property type="evidence" value="ECO:0007669"/>
    <property type="project" value="UniProtKB-SubCell"/>
</dbReference>
<protein>
    <recommendedName>
        <fullName evidence="11">Methyltransferase domain-containing protein</fullName>
    </recommendedName>
</protein>
<comment type="similarity">
    <text evidence="3">Belongs to the CFA/CMAS family.</text>
</comment>
<evidence type="ECO:0008006" key="11">
    <source>
        <dbReference type="Google" id="ProtNLM"/>
    </source>
</evidence>
<evidence type="ECO:0000256" key="7">
    <source>
        <dbReference type="ARBA" id="ARBA00022679"/>
    </source>
</evidence>